<sequence length="212" mass="23136">MRTPGHDICTLAFELPEPVGRNLGSSSLESDRGELPAVSTGVLSPTWPPGQTLPPGPMASSSSCAGKTLTNVDYLSRHGVDGQLFSAFIRAKGPTSAGCAGCNISRHVPPGLGEPEQSAHKSRADLRKNRFIQTIWTAATHLHFTMRYIQRTLAAVVVWVTSIREDAYGYSSLNLDSRETYRGERVFGEKQAGKPGQVLLLSRQHFYRCQHS</sequence>
<evidence type="ECO:0000313" key="2">
    <source>
        <dbReference type="Proteomes" id="UP000821845"/>
    </source>
</evidence>
<comment type="caution">
    <text evidence="1">The sequence shown here is derived from an EMBL/GenBank/DDBJ whole genome shotgun (WGS) entry which is preliminary data.</text>
</comment>
<proteinExistence type="predicted"/>
<keyword evidence="2" id="KW-1185">Reference proteome</keyword>
<reference evidence="1" key="1">
    <citation type="submission" date="2020-05" db="EMBL/GenBank/DDBJ databases">
        <title>Large-scale comparative analyses of tick genomes elucidate their genetic diversity and vector capacities.</title>
        <authorList>
            <person name="Jia N."/>
            <person name="Wang J."/>
            <person name="Shi W."/>
            <person name="Du L."/>
            <person name="Sun Y."/>
            <person name="Zhan W."/>
            <person name="Jiang J."/>
            <person name="Wang Q."/>
            <person name="Zhang B."/>
            <person name="Ji P."/>
            <person name="Sakyi L.B."/>
            <person name="Cui X."/>
            <person name="Yuan T."/>
            <person name="Jiang B."/>
            <person name="Yang W."/>
            <person name="Lam T.T.-Y."/>
            <person name="Chang Q."/>
            <person name="Ding S."/>
            <person name="Wang X."/>
            <person name="Zhu J."/>
            <person name="Ruan X."/>
            <person name="Zhao L."/>
            <person name="Wei J."/>
            <person name="Que T."/>
            <person name="Du C."/>
            <person name="Cheng J."/>
            <person name="Dai P."/>
            <person name="Han X."/>
            <person name="Huang E."/>
            <person name="Gao Y."/>
            <person name="Liu J."/>
            <person name="Shao H."/>
            <person name="Ye R."/>
            <person name="Li L."/>
            <person name="Wei W."/>
            <person name="Wang X."/>
            <person name="Wang C."/>
            <person name="Yang T."/>
            <person name="Huo Q."/>
            <person name="Li W."/>
            <person name="Guo W."/>
            <person name="Chen H."/>
            <person name="Zhou L."/>
            <person name="Ni X."/>
            <person name="Tian J."/>
            <person name="Zhou Y."/>
            <person name="Sheng Y."/>
            <person name="Liu T."/>
            <person name="Pan Y."/>
            <person name="Xia L."/>
            <person name="Li J."/>
            <person name="Zhao F."/>
            <person name="Cao W."/>
        </authorList>
    </citation>
    <scope>NUCLEOTIDE SEQUENCE</scope>
    <source>
        <strain evidence="1">Hyas-2018</strain>
    </source>
</reference>
<gene>
    <name evidence="1" type="ORF">HPB50_004855</name>
</gene>
<protein>
    <submittedName>
        <fullName evidence="1">Uncharacterized protein</fullName>
    </submittedName>
</protein>
<name>A0ACB7SGR4_HYAAI</name>
<organism evidence="1 2">
    <name type="scientific">Hyalomma asiaticum</name>
    <name type="common">Tick</name>
    <dbReference type="NCBI Taxonomy" id="266040"/>
    <lineage>
        <taxon>Eukaryota</taxon>
        <taxon>Metazoa</taxon>
        <taxon>Ecdysozoa</taxon>
        <taxon>Arthropoda</taxon>
        <taxon>Chelicerata</taxon>
        <taxon>Arachnida</taxon>
        <taxon>Acari</taxon>
        <taxon>Parasitiformes</taxon>
        <taxon>Ixodida</taxon>
        <taxon>Ixodoidea</taxon>
        <taxon>Ixodidae</taxon>
        <taxon>Hyalomminae</taxon>
        <taxon>Hyalomma</taxon>
    </lineage>
</organism>
<dbReference type="EMBL" id="CM023484">
    <property type="protein sequence ID" value="KAH6932332.1"/>
    <property type="molecule type" value="Genomic_DNA"/>
</dbReference>
<accession>A0ACB7SGR4</accession>
<dbReference type="Proteomes" id="UP000821845">
    <property type="component" value="Chromosome 4"/>
</dbReference>
<evidence type="ECO:0000313" key="1">
    <source>
        <dbReference type="EMBL" id="KAH6932332.1"/>
    </source>
</evidence>